<dbReference type="Proteomes" id="UP000001593">
    <property type="component" value="Unassembled WGS sequence"/>
</dbReference>
<keyword evidence="2" id="KW-1185">Reference proteome</keyword>
<organism evidence="1 2">
    <name type="scientific">Nematostella vectensis</name>
    <name type="common">Starlet sea anemone</name>
    <dbReference type="NCBI Taxonomy" id="45351"/>
    <lineage>
        <taxon>Eukaryota</taxon>
        <taxon>Metazoa</taxon>
        <taxon>Cnidaria</taxon>
        <taxon>Anthozoa</taxon>
        <taxon>Hexacorallia</taxon>
        <taxon>Actiniaria</taxon>
        <taxon>Edwardsiidae</taxon>
        <taxon>Nematostella</taxon>
    </lineage>
</organism>
<protein>
    <submittedName>
        <fullName evidence="1">Uncharacterized protein</fullName>
    </submittedName>
</protein>
<accession>A7T8K5</accession>
<gene>
    <name evidence="1" type="ORF">NEMVEDRAFT_v1g248828</name>
</gene>
<evidence type="ECO:0000313" key="2">
    <source>
        <dbReference type="Proteomes" id="UP000001593"/>
    </source>
</evidence>
<reference evidence="1 2" key="1">
    <citation type="journal article" date="2007" name="Science">
        <title>Sea anemone genome reveals ancestral eumetazoan gene repertoire and genomic organization.</title>
        <authorList>
            <person name="Putnam N.H."/>
            <person name="Srivastava M."/>
            <person name="Hellsten U."/>
            <person name="Dirks B."/>
            <person name="Chapman J."/>
            <person name="Salamov A."/>
            <person name="Terry A."/>
            <person name="Shapiro H."/>
            <person name="Lindquist E."/>
            <person name="Kapitonov V.V."/>
            <person name="Jurka J."/>
            <person name="Genikhovich G."/>
            <person name="Grigoriev I.V."/>
            <person name="Lucas S.M."/>
            <person name="Steele R.E."/>
            <person name="Finnerty J.R."/>
            <person name="Technau U."/>
            <person name="Martindale M.Q."/>
            <person name="Rokhsar D.S."/>
        </authorList>
    </citation>
    <scope>NUCLEOTIDE SEQUENCE [LARGE SCALE GENOMIC DNA]</scope>
    <source>
        <strain evidence="2">CH2 X CH6</strain>
    </source>
</reference>
<sequence length="84" mass="9372">MDIKEYPDKLVMAVNGHDVFFLNYKSHLVFTITPNPVIDCARAFTMGVKGDEVIFGAPHNGTSSRFLMYGAHPSGLSYFYRIPG</sequence>
<dbReference type="AlphaFoldDB" id="A7T8K5"/>
<dbReference type="InParanoid" id="A7T8K5"/>
<dbReference type="HOGENOM" id="CLU_2530130_0_0_1"/>
<evidence type="ECO:0000313" key="1">
    <source>
        <dbReference type="EMBL" id="EDO27679.1"/>
    </source>
</evidence>
<name>A7T8K5_NEMVE</name>
<dbReference type="EMBL" id="DS472771">
    <property type="protein sequence ID" value="EDO27679.1"/>
    <property type="molecule type" value="Genomic_DNA"/>
</dbReference>
<proteinExistence type="predicted"/>